<protein>
    <submittedName>
        <fullName evidence="1">Uncharacterized protein</fullName>
    </submittedName>
</protein>
<keyword evidence="2" id="KW-1185">Reference proteome</keyword>
<dbReference type="RefSeq" id="WP_013015378.1">
    <property type="nucleotide sequence ID" value="NC_013947.1"/>
</dbReference>
<proteinExistence type="predicted"/>
<sequence length="59" mass="6690">MITSYRPPRTLAEVEVTIPCRACREQGVRAVQTPDGLRAQRCADCDGTRRKRIIRECEG</sequence>
<evidence type="ECO:0000313" key="1">
    <source>
        <dbReference type="EMBL" id="ADD39807.1"/>
    </source>
</evidence>
<evidence type="ECO:0000313" key="2">
    <source>
        <dbReference type="Proteomes" id="UP000000844"/>
    </source>
</evidence>
<dbReference type="EMBL" id="CP001778">
    <property type="protein sequence ID" value="ADD39807.1"/>
    <property type="molecule type" value="Genomic_DNA"/>
</dbReference>
<accession>D3Q0E3</accession>
<name>D3Q0E3_STANL</name>
<dbReference type="STRING" id="446470.Snas_0085"/>
<dbReference type="Proteomes" id="UP000000844">
    <property type="component" value="Chromosome"/>
</dbReference>
<organism evidence="1 2">
    <name type="scientific">Stackebrandtia nassauensis (strain DSM 44728 / CIP 108903 / NRRL B-16338 / NBRC 102104 / LLR-40K-21)</name>
    <dbReference type="NCBI Taxonomy" id="446470"/>
    <lineage>
        <taxon>Bacteria</taxon>
        <taxon>Bacillati</taxon>
        <taxon>Actinomycetota</taxon>
        <taxon>Actinomycetes</taxon>
        <taxon>Glycomycetales</taxon>
        <taxon>Glycomycetaceae</taxon>
        <taxon>Stackebrandtia</taxon>
    </lineage>
</organism>
<reference evidence="1 2" key="1">
    <citation type="journal article" date="2009" name="Stand. Genomic Sci.">
        <title>Complete genome sequence of Stackebrandtia nassauensis type strain (LLR-40K-21).</title>
        <authorList>
            <person name="Munk C."/>
            <person name="Lapidus A."/>
            <person name="Copeland A."/>
            <person name="Jando M."/>
            <person name="Mayilraj S."/>
            <person name="Glavina Del Rio T."/>
            <person name="Nolan M."/>
            <person name="Chen F."/>
            <person name="Lucas S."/>
            <person name="Tice H."/>
            <person name="Cheng J.F."/>
            <person name="Han C."/>
            <person name="Detter J.C."/>
            <person name="Bruce D."/>
            <person name="Goodwin L."/>
            <person name="Chain P."/>
            <person name="Pitluck S."/>
            <person name="Goker M."/>
            <person name="Ovchinikova G."/>
            <person name="Pati A."/>
            <person name="Ivanova N."/>
            <person name="Mavromatis K."/>
            <person name="Chen A."/>
            <person name="Palaniappan K."/>
            <person name="Land M."/>
            <person name="Hauser L."/>
            <person name="Chang Y.J."/>
            <person name="Jeffries C.D."/>
            <person name="Bristow J."/>
            <person name="Eisen J.A."/>
            <person name="Markowitz V."/>
            <person name="Hugenholtz P."/>
            <person name="Kyrpides N.C."/>
            <person name="Klenk H.P."/>
        </authorList>
    </citation>
    <scope>NUCLEOTIDE SEQUENCE [LARGE SCALE GENOMIC DNA]</scope>
    <source>
        <strain evidence="2">DSM 44728 / CIP 108903 / NRRL B-16338 / NBRC 102104 / LLR-40K-21</strain>
    </source>
</reference>
<gene>
    <name evidence="1" type="ordered locus">Snas_0085</name>
</gene>
<dbReference type="KEGG" id="sna:Snas_0085"/>
<dbReference type="AlphaFoldDB" id="D3Q0E3"/>
<dbReference type="HOGENOM" id="CLU_2958561_0_0_11"/>